<organism evidence="1 2">
    <name type="scientific">Pistacia atlantica</name>
    <dbReference type="NCBI Taxonomy" id="434234"/>
    <lineage>
        <taxon>Eukaryota</taxon>
        <taxon>Viridiplantae</taxon>
        <taxon>Streptophyta</taxon>
        <taxon>Embryophyta</taxon>
        <taxon>Tracheophyta</taxon>
        <taxon>Spermatophyta</taxon>
        <taxon>Magnoliopsida</taxon>
        <taxon>eudicotyledons</taxon>
        <taxon>Gunneridae</taxon>
        <taxon>Pentapetalae</taxon>
        <taxon>rosids</taxon>
        <taxon>malvids</taxon>
        <taxon>Sapindales</taxon>
        <taxon>Anacardiaceae</taxon>
        <taxon>Pistacia</taxon>
    </lineage>
</organism>
<comment type="caution">
    <text evidence="1">The sequence shown here is derived from an EMBL/GenBank/DDBJ whole genome shotgun (WGS) entry which is preliminary data.</text>
</comment>
<reference evidence="2" key="1">
    <citation type="journal article" date="2023" name="G3 (Bethesda)">
        <title>Genome assembly and association tests identify interacting loci associated with vigor, precocity, and sex in interspecific pistachio rootstocks.</title>
        <authorList>
            <person name="Palmer W."/>
            <person name="Jacygrad E."/>
            <person name="Sagayaradj S."/>
            <person name="Cavanaugh K."/>
            <person name="Han R."/>
            <person name="Bertier L."/>
            <person name="Beede B."/>
            <person name="Kafkas S."/>
            <person name="Golino D."/>
            <person name="Preece J."/>
            <person name="Michelmore R."/>
        </authorList>
    </citation>
    <scope>NUCLEOTIDE SEQUENCE [LARGE SCALE GENOMIC DNA]</scope>
</reference>
<proteinExistence type="predicted"/>
<dbReference type="EMBL" id="CM047905">
    <property type="protein sequence ID" value="KAJ0088851.1"/>
    <property type="molecule type" value="Genomic_DNA"/>
</dbReference>
<accession>A0ACC1AQ84</accession>
<name>A0ACC1AQ84_9ROSI</name>
<evidence type="ECO:0000313" key="1">
    <source>
        <dbReference type="EMBL" id="KAJ0088851.1"/>
    </source>
</evidence>
<protein>
    <submittedName>
        <fullName evidence="1">Uncharacterized protein</fullName>
    </submittedName>
</protein>
<evidence type="ECO:0000313" key="2">
    <source>
        <dbReference type="Proteomes" id="UP001164250"/>
    </source>
</evidence>
<dbReference type="Proteomes" id="UP001164250">
    <property type="component" value="Chromosome 9"/>
</dbReference>
<sequence>MATSSLISSSLLPTELPKIHRRNHQLSLFINHNRVEITFKKPTLLHGPSCKASCWGGIAESAAKIPSPFSWIYQDCRDMEF</sequence>
<gene>
    <name evidence="1" type="ORF">Patl1_31831</name>
</gene>
<keyword evidence="2" id="KW-1185">Reference proteome</keyword>